<dbReference type="InterPro" id="IPR008983">
    <property type="entry name" value="Tumour_necrosis_fac-like_dom"/>
</dbReference>
<evidence type="ECO:0000256" key="2">
    <source>
        <dbReference type="ARBA" id="ARBA00022525"/>
    </source>
</evidence>
<proteinExistence type="evidence at transcript level"/>
<dbReference type="SMART" id="SM00110">
    <property type="entry name" value="C1Q"/>
    <property type="match status" value="1"/>
</dbReference>
<comment type="subcellular location">
    <subcellularLocation>
        <location evidence="1">Secreted</location>
    </subcellularLocation>
</comment>
<dbReference type="SUPFAM" id="SSF49842">
    <property type="entry name" value="TNF-like"/>
    <property type="match status" value="1"/>
</dbReference>
<evidence type="ECO:0000313" key="6">
    <source>
        <dbReference type="EMBL" id="AAZ76258.1"/>
    </source>
</evidence>
<dbReference type="Pfam" id="PF00386">
    <property type="entry name" value="C1q"/>
    <property type="match status" value="1"/>
</dbReference>
<evidence type="ECO:0000256" key="4">
    <source>
        <dbReference type="SAM" id="SignalP"/>
    </source>
</evidence>
<dbReference type="InterPro" id="IPR050822">
    <property type="entry name" value="Cerebellin_Synaptic_Org"/>
</dbReference>
<dbReference type="PROSITE" id="PS50871">
    <property type="entry name" value="C1Q"/>
    <property type="match status" value="1"/>
</dbReference>
<evidence type="ECO:0000259" key="5">
    <source>
        <dbReference type="PROSITE" id="PS50871"/>
    </source>
</evidence>
<feature type="signal peptide" evidence="4">
    <location>
        <begin position="1"/>
        <end position="19"/>
    </location>
</feature>
<evidence type="ECO:0000256" key="1">
    <source>
        <dbReference type="ARBA" id="ARBA00004613"/>
    </source>
</evidence>
<dbReference type="PRINTS" id="PR00007">
    <property type="entry name" value="COMPLEMNTC1Q"/>
</dbReference>
<dbReference type="PANTHER" id="PTHR22923">
    <property type="entry name" value="CEREBELLIN-RELATED"/>
    <property type="match status" value="1"/>
</dbReference>
<reference evidence="6" key="1">
    <citation type="journal article" date="2007" name="Biochemistry">
        <title>Identification and characterization of a biomineralization related gene PFMG1 highly expressed in the mantle of Pinctada fucata.</title>
        <authorList>
            <person name="Liu H.L."/>
            <person name="Liu S.F."/>
            <person name="Ge Y.J."/>
            <person name="Liu J."/>
            <person name="Wang X.Y."/>
            <person name="Xie L.P."/>
            <person name="Zhang R.Q."/>
            <person name="Wang Z."/>
        </authorList>
    </citation>
    <scope>NUCLEOTIDE SEQUENCE</scope>
</reference>
<dbReference type="EMBL" id="DQ104258">
    <property type="protein sequence ID" value="AAZ76258.1"/>
    <property type="molecule type" value="mRNA"/>
</dbReference>
<dbReference type="AlphaFoldDB" id="Q3YL62"/>
<accession>Q3YL62</accession>
<sequence>MFRIEIFVMLTVMVVTIRGQICSFPEKVYFQAWNSATFTNIKSGHIFVFDRTNTNHGNHYDSSNGNFTAPRDGPYVFTWTVVTQDKYSINVELFRNNQRVSRAQADGQPGPQNSSGSNTVVLDLKTGDVVNLRCGNWMNQDQRQLFGDTYSTFSGWAL</sequence>
<dbReference type="GO" id="GO:0005576">
    <property type="term" value="C:extracellular region"/>
    <property type="evidence" value="ECO:0007669"/>
    <property type="project" value="UniProtKB-SubCell"/>
</dbReference>
<dbReference type="Gene3D" id="2.60.120.40">
    <property type="match status" value="1"/>
</dbReference>
<keyword evidence="3 4" id="KW-0732">Signal</keyword>
<dbReference type="PANTHER" id="PTHR22923:SF116">
    <property type="entry name" value="C1Q DOMAIN-CONTAINING PROTEIN"/>
    <property type="match status" value="1"/>
</dbReference>
<organism evidence="6">
    <name type="scientific">Pinctada fucata</name>
    <name type="common">Akoya pearl oyster</name>
    <name type="synonym">Pinctada imbricata fucata</name>
    <dbReference type="NCBI Taxonomy" id="50426"/>
    <lineage>
        <taxon>Eukaryota</taxon>
        <taxon>Metazoa</taxon>
        <taxon>Spiralia</taxon>
        <taxon>Lophotrochozoa</taxon>
        <taxon>Mollusca</taxon>
        <taxon>Bivalvia</taxon>
        <taxon>Autobranchia</taxon>
        <taxon>Pteriomorphia</taxon>
        <taxon>Pterioida</taxon>
        <taxon>Pterioidea</taxon>
        <taxon>Pteriidae</taxon>
        <taxon>Pinctada</taxon>
    </lineage>
</organism>
<protein>
    <submittedName>
        <fullName evidence="6">Mantle gene 4</fullName>
    </submittedName>
</protein>
<feature type="domain" description="C1q" evidence="5">
    <location>
        <begin position="23"/>
        <end position="158"/>
    </location>
</feature>
<keyword evidence="2" id="KW-0964">Secreted</keyword>
<dbReference type="InterPro" id="IPR001073">
    <property type="entry name" value="C1q_dom"/>
</dbReference>
<feature type="chain" id="PRO_5004230915" evidence="4">
    <location>
        <begin position="20"/>
        <end position="158"/>
    </location>
</feature>
<evidence type="ECO:0000256" key="3">
    <source>
        <dbReference type="ARBA" id="ARBA00022729"/>
    </source>
</evidence>
<name>Q3YL62_PINFU</name>